<evidence type="ECO:0000313" key="2">
    <source>
        <dbReference type="EMBL" id="GGZ26292.1"/>
    </source>
</evidence>
<keyword evidence="1" id="KW-1133">Transmembrane helix</keyword>
<dbReference type="Proteomes" id="UP000662572">
    <property type="component" value="Unassembled WGS sequence"/>
</dbReference>
<sequence length="479" mass="52649">MVFPDSIEVAAGLVFVYLLISVITTIARESLEGFVKSRGRMLERGITEMLGRHHGRGAEKYALVKDFYTHPLIQSLYQGDYSTPDKRKFRAGRNLPSYISSNSFAAAVLDIVADKGGYSTIEGRDVNNLLEASERLEDQRLKKVVQFALCSSGGDYAQAQKQIENWYDASMVRVSGWYRRDTHKIVFWSGLAASVILNINTFVIADSLYRDPTLRKVAVAKAEAYIEHSRVQTEPRPITIDALPSSEVAADVSTASVPAMVAPPAVLTEPAANADMAKTWQNLKTEKDYIDTLGLPLGWNDNTLESMERFFNIAVPEDAADATVETPANPTGVQGWFGTQFNYLVKLLDVRMDAEDALVFGGNFLRNTIGLLTIMLGWLMTAFAITLGAPFWFDILNRLMVIRSTQKPKDATSTGSPNLWNIIGETPPTSPAPAAVVNYSGGYVSSASSPLITARLVSKPEDQEALAAIDPHERPREDS</sequence>
<dbReference type="AlphaFoldDB" id="A0A918PYF9"/>
<organism evidence="2 3">
    <name type="scientific">Asticcacaulis endophyticus</name>
    <dbReference type="NCBI Taxonomy" id="1395890"/>
    <lineage>
        <taxon>Bacteria</taxon>
        <taxon>Pseudomonadati</taxon>
        <taxon>Pseudomonadota</taxon>
        <taxon>Alphaproteobacteria</taxon>
        <taxon>Caulobacterales</taxon>
        <taxon>Caulobacteraceae</taxon>
        <taxon>Asticcacaulis</taxon>
    </lineage>
</organism>
<name>A0A918PYF9_9CAUL</name>
<keyword evidence="1" id="KW-0472">Membrane</keyword>
<protein>
    <submittedName>
        <fullName evidence="2">Uncharacterized protein</fullName>
    </submittedName>
</protein>
<gene>
    <name evidence="2" type="ORF">GCM10011273_09780</name>
</gene>
<dbReference type="RefSeq" id="WP_189485218.1">
    <property type="nucleotide sequence ID" value="NZ_BMZB01000001.1"/>
</dbReference>
<keyword evidence="3" id="KW-1185">Reference proteome</keyword>
<evidence type="ECO:0000256" key="1">
    <source>
        <dbReference type="SAM" id="Phobius"/>
    </source>
</evidence>
<feature type="transmembrane region" description="Helical" evidence="1">
    <location>
        <begin position="369"/>
        <end position="393"/>
    </location>
</feature>
<reference evidence="2" key="1">
    <citation type="journal article" date="2014" name="Int. J. Syst. Evol. Microbiol.">
        <title>Complete genome sequence of Corynebacterium casei LMG S-19264T (=DSM 44701T), isolated from a smear-ripened cheese.</title>
        <authorList>
            <consortium name="US DOE Joint Genome Institute (JGI-PGF)"/>
            <person name="Walter F."/>
            <person name="Albersmeier A."/>
            <person name="Kalinowski J."/>
            <person name="Ruckert C."/>
        </authorList>
    </citation>
    <scope>NUCLEOTIDE SEQUENCE</scope>
    <source>
        <strain evidence="2">KCTC 32296</strain>
    </source>
</reference>
<evidence type="ECO:0000313" key="3">
    <source>
        <dbReference type="Proteomes" id="UP000662572"/>
    </source>
</evidence>
<accession>A0A918PYF9</accession>
<comment type="caution">
    <text evidence="2">The sequence shown here is derived from an EMBL/GenBank/DDBJ whole genome shotgun (WGS) entry which is preliminary data.</text>
</comment>
<dbReference type="EMBL" id="BMZB01000001">
    <property type="protein sequence ID" value="GGZ26292.1"/>
    <property type="molecule type" value="Genomic_DNA"/>
</dbReference>
<feature type="transmembrane region" description="Helical" evidence="1">
    <location>
        <begin position="185"/>
        <end position="205"/>
    </location>
</feature>
<keyword evidence="1" id="KW-0812">Transmembrane</keyword>
<proteinExistence type="predicted"/>
<feature type="transmembrane region" description="Helical" evidence="1">
    <location>
        <begin position="6"/>
        <end position="27"/>
    </location>
</feature>
<reference evidence="2" key="2">
    <citation type="submission" date="2020-09" db="EMBL/GenBank/DDBJ databases">
        <authorList>
            <person name="Sun Q."/>
            <person name="Kim S."/>
        </authorList>
    </citation>
    <scope>NUCLEOTIDE SEQUENCE</scope>
    <source>
        <strain evidence="2">KCTC 32296</strain>
    </source>
</reference>